<reference evidence="2" key="2">
    <citation type="submission" date="2017-02" db="EMBL/GenBank/DDBJ databases">
        <title>Sunflower complete genome.</title>
        <authorList>
            <person name="Langlade N."/>
            <person name="Munos S."/>
        </authorList>
    </citation>
    <scope>NUCLEOTIDE SEQUENCE [LARGE SCALE GENOMIC DNA]</scope>
    <source>
        <tissue evidence="2">Leaves</tissue>
    </source>
</reference>
<dbReference type="Proteomes" id="UP000215914">
    <property type="component" value="Chromosome 13"/>
</dbReference>
<proteinExistence type="predicted"/>
<dbReference type="EMBL" id="MNCJ02000328">
    <property type="protein sequence ID" value="KAF5775415.1"/>
    <property type="molecule type" value="Genomic_DNA"/>
</dbReference>
<evidence type="ECO:0000313" key="1">
    <source>
        <dbReference type="EMBL" id="KAF5775415.1"/>
    </source>
</evidence>
<keyword evidence="3" id="KW-1185">Reference proteome</keyword>
<dbReference type="InParanoid" id="A0A251SY33"/>
<reference evidence="1 3" key="1">
    <citation type="journal article" date="2017" name="Nature">
        <title>The sunflower genome provides insights into oil metabolism, flowering and Asterid evolution.</title>
        <authorList>
            <person name="Badouin H."/>
            <person name="Gouzy J."/>
            <person name="Grassa C.J."/>
            <person name="Murat F."/>
            <person name="Staton S.E."/>
            <person name="Cottret L."/>
            <person name="Lelandais-Briere C."/>
            <person name="Owens G.L."/>
            <person name="Carrere S."/>
            <person name="Mayjonade B."/>
            <person name="Legrand L."/>
            <person name="Gill N."/>
            <person name="Kane N.C."/>
            <person name="Bowers J.E."/>
            <person name="Hubner S."/>
            <person name="Bellec A."/>
            <person name="Berard A."/>
            <person name="Berges H."/>
            <person name="Blanchet N."/>
            <person name="Boniface M.C."/>
            <person name="Brunel D."/>
            <person name="Catrice O."/>
            <person name="Chaidir N."/>
            <person name="Claudel C."/>
            <person name="Donnadieu C."/>
            <person name="Faraut T."/>
            <person name="Fievet G."/>
            <person name="Helmstetter N."/>
            <person name="King M."/>
            <person name="Knapp S.J."/>
            <person name="Lai Z."/>
            <person name="Le Paslier M.C."/>
            <person name="Lippi Y."/>
            <person name="Lorenzon L."/>
            <person name="Mandel J.R."/>
            <person name="Marage G."/>
            <person name="Marchand G."/>
            <person name="Marquand E."/>
            <person name="Bret-Mestries E."/>
            <person name="Morien E."/>
            <person name="Nambeesan S."/>
            <person name="Nguyen T."/>
            <person name="Pegot-Espagnet P."/>
            <person name="Pouilly N."/>
            <person name="Raftis F."/>
            <person name="Sallet E."/>
            <person name="Schiex T."/>
            <person name="Thomas J."/>
            <person name="Vandecasteele C."/>
            <person name="Vares D."/>
            <person name="Vear F."/>
            <person name="Vautrin S."/>
            <person name="Crespi M."/>
            <person name="Mangin B."/>
            <person name="Burke J.M."/>
            <person name="Salse J."/>
            <person name="Munos S."/>
            <person name="Vincourt P."/>
            <person name="Rieseberg L.H."/>
            <person name="Langlade N.B."/>
        </authorList>
    </citation>
    <scope>NUCLEOTIDE SEQUENCE [LARGE SCALE GENOMIC DNA]</scope>
    <source>
        <strain evidence="3">cv. SF193</strain>
        <tissue evidence="1">Leaves</tissue>
    </source>
</reference>
<name>A0A251SY33_HELAN</name>
<dbReference type="EMBL" id="CM007902">
    <property type="protein sequence ID" value="OTG03176.1"/>
    <property type="molecule type" value="Genomic_DNA"/>
</dbReference>
<organism evidence="2 3">
    <name type="scientific">Helianthus annuus</name>
    <name type="common">Common sunflower</name>
    <dbReference type="NCBI Taxonomy" id="4232"/>
    <lineage>
        <taxon>Eukaryota</taxon>
        <taxon>Viridiplantae</taxon>
        <taxon>Streptophyta</taxon>
        <taxon>Embryophyta</taxon>
        <taxon>Tracheophyta</taxon>
        <taxon>Spermatophyta</taxon>
        <taxon>Magnoliopsida</taxon>
        <taxon>eudicotyledons</taxon>
        <taxon>Gunneridae</taxon>
        <taxon>Pentapetalae</taxon>
        <taxon>asterids</taxon>
        <taxon>campanulids</taxon>
        <taxon>Asterales</taxon>
        <taxon>Asteraceae</taxon>
        <taxon>Asteroideae</taxon>
        <taxon>Heliantheae alliance</taxon>
        <taxon>Heliantheae</taxon>
        <taxon>Helianthus</taxon>
    </lineage>
</organism>
<dbReference type="Gramene" id="mRNA:HanXRQr2_Chr13g0611801">
    <property type="protein sequence ID" value="mRNA:HanXRQr2_Chr13g0611801"/>
    <property type="gene ID" value="HanXRQr2_Chr13g0611801"/>
</dbReference>
<gene>
    <name evidence="2" type="ORF">HannXRQ_Chr13g0421201</name>
    <name evidence="1" type="ORF">HanXRQr2_Chr13g0611801</name>
</gene>
<sequence length="52" mass="6123">MDPVFHTLTLLPPPWLNFRKVNQQTHVVGFLSLGYQEGNWICLLLNRQCIDR</sequence>
<evidence type="ECO:0000313" key="3">
    <source>
        <dbReference type="Proteomes" id="UP000215914"/>
    </source>
</evidence>
<dbReference type="AlphaFoldDB" id="A0A251SY33"/>
<evidence type="ECO:0000313" key="2">
    <source>
        <dbReference type="EMBL" id="OTG03176.1"/>
    </source>
</evidence>
<protein>
    <submittedName>
        <fullName evidence="2">Uncharacterized protein</fullName>
    </submittedName>
</protein>
<accession>A0A251SY33</accession>
<reference evidence="1" key="3">
    <citation type="submission" date="2020-06" db="EMBL/GenBank/DDBJ databases">
        <title>Helianthus annuus Genome sequencing and assembly Release 2.</title>
        <authorList>
            <person name="Gouzy J."/>
            <person name="Langlade N."/>
            <person name="Munos S."/>
        </authorList>
    </citation>
    <scope>NUCLEOTIDE SEQUENCE</scope>
    <source>
        <tissue evidence="1">Leaves</tissue>
    </source>
</reference>